<accession>A0A6C0CP87</accession>
<reference evidence="1" key="1">
    <citation type="journal article" date="2020" name="Nature">
        <title>Giant virus diversity and host interactions through global metagenomics.</title>
        <authorList>
            <person name="Schulz F."/>
            <person name="Roux S."/>
            <person name="Paez-Espino D."/>
            <person name="Jungbluth S."/>
            <person name="Walsh D.A."/>
            <person name="Denef V.J."/>
            <person name="McMahon K.D."/>
            <person name="Konstantinidis K.T."/>
            <person name="Eloe-Fadrosh E.A."/>
            <person name="Kyrpides N.C."/>
            <person name="Woyke T."/>
        </authorList>
    </citation>
    <scope>NUCLEOTIDE SEQUENCE</scope>
    <source>
        <strain evidence="1">GVMAG-M-3300021425-30</strain>
    </source>
</reference>
<dbReference type="EMBL" id="MN739467">
    <property type="protein sequence ID" value="QHT06291.1"/>
    <property type="molecule type" value="Genomic_DNA"/>
</dbReference>
<sequence length="145" mass="16930">MGIETKYDYIYYTVLDLEAAANVLQEADTVEELSAASNATERENIWIKSLNKLFRESDDFTVNNFRVDSAQYCEDIEHWRHRNIQHKECPVFVRYNEYQSVKIEGEGHMFYLYQEEEEEEEENISWAPGPDYDVVDGLSGAGGRL</sequence>
<dbReference type="AlphaFoldDB" id="A0A6C0CP87"/>
<protein>
    <submittedName>
        <fullName evidence="1">Uncharacterized protein</fullName>
    </submittedName>
</protein>
<evidence type="ECO:0000313" key="1">
    <source>
        <dbReference type="EMBL" id="QHT06291.1"/>
    </source>
</evidence>
<organism evidence="1">
    <name type="scientific">viral metagenome</name>
    <dbReference type="NCBI Taxonomy" id="1070528"/>
    <lineage>
        <taxon>unclassified sequences</taxon>
        <taxon>metagenomes</taxon>
        <taxon>organismal metagenomes</taxon>
    </lineage>
</organism>
<name>A0A6C0CP87_9ZZZZ</name>
<proteinExistence type="predicted"/>